<dbReference type="InterPro" id="IPR003018">
    <property type="entry name" value="GAF"/>
</dbReference>
<dbReference type="Gene3D" id="3.60.40.10">
    <property type="entry name" value="PPM-type phosphatase domain"/>
    <property type="match status" value="1"/>
</dbReference>
<keyword evidence="3" id="KW-1185">Reference proteome</keyword>
<evidence type="ECO:0000313" key="3">
    <source>
        <dbReference type="Proteomes" id="UP000523795"/>
    </source>
</evidence>
<accession>A0ABX1JTP6</accession>
<dbReference type="EMBL" id="JAAZSR010000417">
    <property type="protein sequence ID" value="NKX52139.1"/>
    <property type="molecule type" value="Genomic_DNA"/>
</dbReference>
<dbReference type="InterPro" id="IPR036457">
    <property type="entry name" value="PPM-type-like_dom_sf"/>
</dbReference>
<organism evidence="2 3">
    <name type="scientific">Arthrobacter deserti</name>
    <dbReference type="NCBI Taxonomy" id="1742687"/>
    <lineage>
        <taxon>Bacteria</taxon>
        <taxon>Bacillati</taxon>
        <taxon>Actinomycetota</taxon>
        <taxon>Actinomycetes</taxon>
        <taxon>Micrococcales</taxon>
        <taxon>Micrococcaceae</taxon>
        <taxon>Arthrobacter</taxon>
    </lineage>
</organism>
<dbReference type="PANTHER" id="PTHR43102">
    <property type="entry name" value="SLR1143 PROTEIN"/>
    <property type="match status" value="1"/>
</dbReference>
<gene>
    <name evidence="2" type="ORF">HER39_16505</name>
</gene>
<evidence type="ECO:0000313" key="2">
    <source>
        <dbReference type="EMBL" id="NKX52139.1"/>
    </source>
</evidence>
<protein>
    <submittedName>
        <fullName evidence="2">Serine phosphatase</fullName>
    </submittedName>
</protein>
<dbReference type="Proteomes" id="UP000523795">
    <property type="component" value="Unassembled WGS sequence"/>
</dbReference>
<name>A0ABX1JTP6_9MICC</name>
<dbReference type="Pfam" id="PF01590">
    <property type="entry name" value="GAF"/>
    <property type="match status" value="1"/>
</dbReference>
<comment type="caution">
    <text evidence="2">The sequence shown here is derived from an EMBL/GenBank/DDBJ whole genome shotgun (WGS) entry which is preliminary data.</text>
</comment>
<feature type="non-terminal residue" evidence="2">
    <location>
        <position position="93"/>
    </location>
</feature>
<dbReference type="SUPFAM" id="SSF55781">
    <property type="entry name" value="GAF domain-like"/>
    <property type="match status" value="1"/>
</dbReference>
<reference evidence="2 3" key="1">
    <citation type="submission" date="2020-04" db="EMBL/GenBank/DDBJ databases">
        <authorList>
            <person name="Liu S."/>
        </authorList>
    </citation>
    <scope>NUCLEOTIDE SEQUENCE [LARGE SCALE GENOMIC DNA]</scope>
    <source>
        <strain evidence="2 3">CGMCC 1.15091</strain>
    </source>
</reference>
<sequence>EAQVRFYAGEPVRAPDGERVGSLCIVDTRPRQLRSREQEILHELAGWVERELALQRELDRAAQIQQMLMPRSVPDLPGYELAGRCVPTQDIGG</sequence>
<evidence type="ECO:0000259" key="1">
    <source>
        <dbReference type="Pfam" id="PF01590"/>
    </source>
</evidence>
<dbReference type="PANTHER" id="PTHR43102:SF2">
    <property type="entry name" value="GAF DOMAIN-CONTAINING PROTEIN"/>
    <property type="match status" value="1"/>
</dbReference>
<feature type="non-terminal residue" evidence="2">
    <location>
        <position position="1"/>
    </location>
</feature>
<feature type="domain" description="GAF" evidence="1">
    <location>
        <begin position="2"/>
        <end position="51"/>
    </location>
</feature>
<proteinExistence type="predicted"/>